<name>A0A6N3CFE9_STASI</name>
<feature type="compositionally biased region" description="Polar residues" evidence="1">
    <location>
        <begin position="74"/>
        <end position="86"/>
    </location>
</feature>
<dbReference type="EMBL" id="CACRUO010000031">
    <property type="protein sequence ID" value="VYU12627.1"/>
    <property type="molecule type" value="Genomic_DNA"/>
</dbReference>
<evidence type="ECO:0000259" key="2">
    <source>
        <dbReference type="SMART" id="SM00834"/>
    </source>
</evidence>
<dbReference type="AlphaFoldDB" id="A0A6N3CFE9"/>
<evidence type="ECO:0000313" key="3">
    <source>
        <dbReference type="EMBL" id="VYU12627.1"/>
    </source>
</evidence>
<feature type="region of interest" description="Disordered" evidence="1">
    <location>
        <begin position="55"/>
        <end position="86"/>
    </location>
</feature>
<protein>
    <submittedName>
        <fullName evidence="3">Zinc ribbon domain protein</fullName>
    </submittedName>
</protein>
<accession>A0A6N3CFE9</accession>
<feature type="domain" description="Putative regulatory protein FmdB zinc ribbon" evidence="2">
    <location>
        <begin position="1"/>
        <end position="41"/>
    </location>
</feature>
<evidence type="ECO:0000256" key="1">
    <source>
        <dbReference type="SAM" id="MobiDB-lite"/>
    </source>
</evidence>
<proteinExistence type="predicted"/>
<sequence>MPNYTYACTKHGEFTLNQSMNENHDYAVCPDCNQDAKRVFVPFNTSKIDSKLKRRIESGQEPKVVSHDKLPNKPKQQNTHNRPWMV</sequence>
<organism evidence="3">
    <name type="scientific">Staphylococcus simulans</name>
    <dbReference type="NCBI Taxonomy" id="1286"/>
    <lineage>
        <taxon>Bacteria</taxon>
        <taxon>Bacillati</taxon>
        <taxon>Bacillota</taxon>
        <taxon>Bacilli</taxon>
        <taxon>Bacillales</taxon>
        <taxon>Staphylococcaceae</taxon>
        <taxon>Staphylococcus</taxon>
    </lineage>
</organism>
<dbReference type="SMART" id="SM00834">
    <property type="entry name" value="CxxC_CXXC_SSSS"/>
    <property type="match status" value="1"/>
</dbReference>
<dbReference type="RefSeq" id="WP_002479989.1">
    <property type="nucleotide sequence ID" value="NZ_CACRUO010000031.1"/>
</dbReference>
<dbReference type="Pfam" id="PF09723">
    <property type="entry name" value="Zn_ribbon_8"/>
    <property type="match status" value="1"/>
</dbReference>
<gene>
    <name evidence="3" type="ORF">SSLFYP27_01488</name>
</gene>
<reference evidence="3" key="1">
    <citation type="submission" date="2019-11" db="EMBL/GenBank/DDBJ databases">
        <authorList>
            <person name="Feng L."/>
        </authorList>
    </citation>
    <scope>NUCLEOTIDE SEQUENCE</scope>
    <source>
        <strain evidence="3">SsimulansLFYP27</strain>
    </source>
</reference>
<dbReference type="InterPro" id="IPR013429">
    <property type="entry name" value="Regulatory_FmdB_Zinc_ribbon"/>
</dbReference>
<feature type="compositionally biased region" description="Basic and acidic residues" evidence="1">
    <location>
        <begin position="55"/>
        <end position="71"/>
    </location>
</feature>
<dbReference type="NCBIfam" id="TIGR02605">
    <property type="entry name" value="CxxC_CxxC_SSSS"/>
    <property type="match status" value="1"/>
</dbReference>